<proteinExistence type="predicted"/>
<evidence type="ECO:0008006" key="3">
    <source>
        <dbReference type="Google" id="ProtNLM"/>
    </source>
</evidence>
<protein>
    <recommendedName>
        <fullName evidence="3">BTB domain-containing protein</fullName>
    </recommendedName>
</protein>
<sequence>MADNDSLEIHFTWLQNVKVVAKKDGLERSFIVPEALLRRPSEVLAGILNKLPRTGKIATLDIETTPLAFGELLMFLYHGEVIARQHAYYGEIRDLIILLIEVCALAEKLAMRDLYNHSLGVLHDFYLEFCDDTEFLVDYVHRAYDITPENSTLRKLTMMFLACEGLGAGIKPEDSSFVHDIRELLDDKEDAEMKGADYFEQLIKLVLQNPGYITFLVERAAPAANRARKILLHSEEGSSIKVALLPRQCQPMQSICDHVRTLQLKYSVFHLRFLDSSFTDFISFVASKCQKMPKLSQINLDIMPTHTGDEYDSTFDVVSVAKQIAQRLKPLSSLGKPIFVVINEAAFSWSPVLWRIRKLMRFGFHDKKELWKFEFDVEAGWTSPGAAELVDNREQLVWPDVKKRRGWSIDRSVSASDGT</sequence>
<dbReference type="OrthoDB" id="10497397at2759"/>
<reference evidence="1 2" key="1">
    <citation type="submission" date="2019-07" db="EMBL/GenBank/DDBJ databases">
        <title>Finished genome of Venturia effusa.</title>
        <authorList>
            <person name="Young C.A."/>
            <person name="Cox M.P."/>
            <person name="Ganley A.R.D."/>
            <person name="David W.J."/>
        </authorList>
    </citation>
    <scope>NUCLEOTIDE SEQUENCE [LARGE SCALE GENOMIC DNA]</scope>
    <source>
        <strain evidence="2">albino</strain>
    </source>
</reference>
<organism evidence="1 2">
    <name type="scientific">Venturia effusa</name>
    <dbReference type="NCBI Taxonomy" id="50376"/>
    <lineage>
        <taxon>Eukaryota</taxon>
        <taxon>Fungi</taxon>
        <taxon>Dikarya</taxon>
        <taxon>Ascomycota</taxon>
        <taxon>Pezizomycotina</taxon>
        <taxon>Dothideomycetes</taxon>
        <taxon>Pleosporomycetidae</taxon>
        <taxon>Venturiales</taxon>
        <taxon>Venturiaceae</taxon>
        <taxon>Venturia</taxon>
    </lineage>
</organism>
<dbReference type="AlphaFoldDB" id="A0A517L090"/>
<dbReference type="Proteomes" id="UP000316270">
    <property type="component" value="Chromosome 2"/>
</dbReference>
<name>A0A517L090_9PEZI</name>
<evidence type="ECO:0000313" key="2">
    <source>
        <dbReference type="Proteomes" id="UP000316270"/>
    </source>
</evidence>
<dbReference type="EMBL" id="CP042186">
    <property type="protein sequence ID" value="QDS69060.1"/>
    <property type="molecule type" value="Genomic_DNA"/>
</dbReference>
<accession>A0A517L090</accession>
<gene>
    <name evidence="1" type="ORF">FKW77_009882</name>
</gene>
<evidence type="ECO:0000313" key="1">
    <source>
        <dbReference type="EMBL" id="QDS69060.1"/>
    </source>
</evidence>
<keyword evidence="2" id="KW-1185">Reference proteome</keyword>